<reference evidence="1" key="1">
    <citation type="submission" date="2018-10" db="EMBL/GenBank/DDBJ databases">
        <authorList>
            <person name="Aoki K."/>
        </authorList>
    </citation>
    <scope>NUCLEOTIDE SEQUENCE</scope>
</reference>
<organism evidence="1">
    <name type="scientific">hydrothermal vent metagenome</name>
    <dbReference type="NCBI Taxonomy" id="652676"/>
    <lineage>
        <taxon>unclassified sequences</taxon>
        <taxon>metagenomes</taxon>
        <taxon>ecological metagenomes</taxon>
    </lineage>
</organism>
<evidence type="ECO:0000313" key="1">
    <source>
        <dbReference type="EMBL" id="VAY86952.1"/>
    </source>
</evidence>
<protein>
    <submittedName>
        <fullName evidence="1">Uncharacterized protein</fullName>
    </submittedName>
</protein>
<accession>A0A3B1E709</accession>
<dbReference type="EMBL" id="UOYO01000018">
    <property type="protein sequence ID" value="VAY86952.1"/>
    <property type="molecule type" value="Genomic_DNA"/>
</dbReference>
<name>A0A3B1E709_9ZZZZ</name>
<dbReference type="AlphaFoldDB" id="A0A3B1E709"/>
<gene>
    <name evidence="1" type="ORF">MNB_ARC-1_1115</name>
</gene>
<proteinExistence type="predicted"/>
<sequence>MRTIGLLGVTSIGVGGMVEGGIFAVLGEVIYYPTLISA</sequence>